<evidence type="ECO:0000259" key="2">
    <source>
        <dbReference type="PROSITE" id="PS50076"/>
    </source>
</evidence>
<proteinExistence type="predicted"/>
<dbReference type="AlphaFoldDB" id="A0A4R3LXJ7"/>
<dbReference type="FunFam" id="2.60.260.20:FF:000013">
    <property type="entry name" value="DnaJ subfamily B member 11"/>
    <property type="match status" value="1"/>
</dbReference>
<dbReference type="SUPFAM" id="SSF49493">
    <property type="entry name" value="HSP40/DnaJ peptide-binding domain"/>
    <property type="match status" value="2"/>
</dbReference>
<dbReference type="InterPro" id="IPR002939">
    <property type="entry name" value="DnaJ_C"/>
</dbReference>
<dbReference type="GO" id="GO:0005737">
    <property type="term" value="C:cytoplasm"/>
    <property type="evidence" value="ECO:0007669"/>
    <property type="project" value="TreeGrafter"/>
</dbReference>
<accession>A0A4R3LXJ7</accession>
<dbReference type="SUPFAM" id="SSF46565">
    <property type="entry name" value="Chaperone J-domain"/>
    <property type="match status" value="1"/>
</dbReference>
<feature type="domain" description="J" evidence="2">
    <location>
        <begin position="3"/>
        <end position="68"/>
    </location>
</feature>
<dbReference type="InterPro" id="IPR036869">
    <property type="entry name" value="J_dom_sf"/>
</dbReference>
<dbReference type="CDD" id="cd06257">
    <property type="entry name" value="DnaJ"/>
    <property type="match status" value="1"/>
</dbReference>
<dbReference type="Gene3D" id="1.10.287.110">
    <property type="entry name" value="DnaJ domain"/>
    <property type="match status" value="1"/>
</dbReference>
<dbReference type="Pfam" id="PF00226">
    <property type="entry name" value="DnaJ"/>
    <property type="match status" value="1"/>
</dbReference>
<dbReference type="PANTHER" id="PTHR43096">
    <property type="entry name" value="DNAJ HOMOLOG 1, MITOCHONDRIAL-RELATED"/>
    <property type="match status" value="1"/>
</dbReference>
<keyword evidence="1" id="KW-0143">Chaperone</keyword>
<dbReference type="GO" id="GO:0042026">
    <property type="term" value="P:protein refolding"/>
    <property type="evidence" value="ECO:0007669"/>
    <property type="project" value="TreeGrafter"/>
</dbReference>
<dbReference type="PROSITE" id="PS00636">
    <property type="entry name" value="DNAJ_1"/>
    <property type="match status" value="1"/>
</dbReference>
<comment type="caution">
    <text evidence="3">The sequence shown here is derived from an EMBL/GenBank/DDBJ whole genome shotgun (WGS) entry which is preliminary data.</text>
</comment>
<dbReference type="PANTHER" id="PTHR43096:SF52">
    <property type="entry name" value="DNAJ HOMOLOG 1, MITOCHONDRIAL-RELATED"/>
    <property type="match status" value="1"/>
</dbReference>
<dbReference type="Proteomes" id="UP000294664">
    <property type="component" value="Unassembled WGS sequence"/>
</dbReference>
<dbReference type="PROSITE" id="PS50076">
    <property type="entry name" value="DNAJ_2"/>
    <property type="match status" value="1"/>
</dbReference>
<dbReference type="OrthoDB" id="9779889at2"/>
<dbReference type="Gene3D" id="2.60.260.20">
    <property type="entry name" value="Urease metallochaperone UreE, N-terminal domain"/>
    <property type="match status" value="2"/>
</dbReference>
<dbReference type="CDD" id="cd10747">
    <property type="entry name" value="DnaJ_C"/>
    <property type="match status" value="1"/>
</dbReference>
<reference evidence="3 4" key="1">
    <citation type="submission" date="2019-03" db="EMBL/GenBank/DDBJ databases">
        <title>Genomic Encyclopedia of Type Strains, Phase IV (KMG-IV): sequencing the most valuable type-strain genomes for metagenomic binning, comparative biology and taxonomic classification.</title>
        <authorList>
            <person name="Goeker M."/>
        </authorList>
    </citation>
    <scope>NUCLEOTIDE SEQUENCE [LARGE SCALE GENOMIC DNA]</scope>
    <source>
        <strain evidence="3 4">DSM 9035</strain>
    </source>
</reference>
<name>A0A4R3LXJ7_9HYPH</name>
<evidence type="ECO:0000256" key="1">
    <source>
        <dbReference type="ARBA" id="ARBA00023186"/>
    </source>
</evidence>
<dbReference type="GO" id="GO:0051082">
    <property type="term" value="F:unfolded protein binding"/>
    <property type="evidence" value="ECO:0007669"/>
    <property type="project" value="InterPro"/>
</dbReference>
<protein>
    <submittedName>
        <fullName evidence="3">DnaJ-class molecular chaperone</fullName>
    </submittedName>
</protein>
<dbReference type="InterPro" id="IPR008971">
    <property type="entry name" value="HSP40/DnaJ_pept-bd"/>
</dbReference>
<evidence type="ECO:0000313" key="4">
    <source>
        <dbReference type="Proteomes" id="UP000294664"/>
    </source>
</evidence>
<dbReference type="PRINTS" id="PR00625">
    <property type="entry name" value="JDOMAIN"/>
</dbReference>
<dbReference type="Pfam" id="PF01556">
    <property type="entry name" value="DnaJ_C"/>
    <property type="match status" value="1"/>
</dbReference>
<keyword evidence="4" id="KW-1185">Reference proteome</keyword>
<sequence>MRDPYDILGVTKAADEAEIKRAYRRLAKKLHPDSNTADPKAQEKFSELTTAYDILSDKEKRGQFDRGEIDAEGKPRMHDFAAYGGGRRPGGFSGFDTDTFETFTYGPDGGRRQNRAGPGFEDLGDLFGFGRQRRAGGGGFQPPPGADTEMTLPVSFEEASGGASKRVFLPNGKQVDVKIAPGTLEGHRMRLKGQGEPSPMGGAAGDAFVTISYAAHPQFRREGDDLRYEAPVPLEDAVLGAKVRVPTLSGAVDLNIPAWTSGGRVFRLRGKGLPKASGGHGDLLVGVAVTLPAEKDADLEALMRKRRG</sequence>
<gene>
    <name evidence="3" type="ORF">EDC64_110192</name>
</gene>
<dbReference type="SMART" id="SM00271">
    <property type="entry name" value="DnaJ"/>
    <property type="match status" value="1"/>
</dbReference>
<dbReference type="EMBL" id="SMAI01000010">
    <property type="protein sequence ID" value="TCT03327.1"/>
    <property type="molecule type" value="Genomic_DNA"/>
</dbReference>
<dbReference type="InterPro" id="IPR001623">
    <property type="entry name" value="DnaJ_domain"/>
</dbReference>
<dbReference type="InterPro" id="IPR018253">
    <property type="entry name" value="DnaJ_domain_CS"/>
</dbReference>
<evidence type="ECO:0000313" key="3">
    <source>
        <dbReference type="EMBL" id="TCT03327.1"/>
    </source>
</evidence>
<organism evidence="3 4">
    <name type="scientific">Aquabacter spiritensis</name>
    <dbReference type="NCBI Taxonomy" id="933073"/>
    <lineage>
        <taxon>Bacteria</taxon>
        <taxon>Pseudomonadati</taxon>
        <taxon>Pseudomonadota</taxon>
        <taxon>Alphaproteobacteria</taxon>
        <taxon>Hyphomicrobiales</taxon>
        <taxon>Xanthobacteraceae</taxon>
        <taxon>Aquabacter</taxon>
    </lineage>
</organism>
<dbReference type="RefSeq" id="WP_132033183.1">
    <property type="nucleotide sequence ID" value="NZ_SMAI01000010.1"/>
</dbReference>